<gene>
    <name evidence="1" type="ORF">ASPGLDRAFT_218712</name>
</gene>
<dbReference type="Proteomes" id="UP000184300">
    <property type="component" value="Unassembled WGS sequence"/>
</dbReference>
<dbReference type="EMBL" id="KV878888">
    <property type="protein sequence ID" value="OJJ89235.1"/>
    <property type="molecule type" value="Genomic_DNA"/>
</dbReference>
<evidence type="ECO:0000313" key="2">
    <source>
        <dbReference type="Proteomes" id="UP000184300"/>
    </source>
</evidence>
<dbReference type="GeneID" id="34459399"/>
<protein>
    <submittedName>
        <fullName evidence="1">Uncharacterized protein</fullName>
    </submittedName>
</protein>
<keyword evidence="2" id="KW-1185">Reference proteome</keyword>
<evidence type="ECO:0000313" key="1">
    <source>
        <dbReference type="EMBL" id="OJJ89235.1"/>
    </source>
</evidence>
<organism evidence="1 2">
    <name type="scientific">Aspergillus glaucus CBS 516.65</name>
    <dbReference type="NCBI Taxonomy" id="1160497"/>
    <lineage>
        <taxon>Eukaryota</taxon>
        <taxon>Fungi</taxon>
        <taxon>Dikarya</taxon>
        <taxon>Ascomycota</taxon>
        <taxon>Pezizomycotina</taxon>
        <taxon>Eurotiomycetes</taxon>
        <taxon>Eurotiomycetidae</taxon>
        <taxon>Eurotiales</taxon>
        <taxon>Aspergillaceae</taxon>
        <taxon>Aspergillus</taxon>
        <taxon>Aspergillus subgen. Aspergillus</taxon>
    </lineage>
</organism>
<dbReference type="VEuPathDB" id="FungiDB:ASPGLDRAFT_218712"/>
<name>A0A1L9VZ99_ASPGL</name>
<dbReference type="RefSeq" id="XP_022405897.1">
    <property type="nucleotide sequence ID" value="XM_022543138.1"/>
</dbReference>
<dbReference type="AlphaFoldDB" id="A0A1L9VZ99"/>
<proteinExistence type="predicted"/>
<sequence>MGPFAHRVLVVLYSVQYATPRRCGLQIAPDRMVDAQCSAVLFLPKPSPRRDTRAVDLTVGHPRQQAIFQALMLICPRLSHCRHGSL</sequence>
<reference evidence="2" key="1">
    <citation type="journal article" date="2017" name="Genome Biol.">
        <title>Comparative genomics reveals high biological diversity and specific adaptations in the industrially and medically important fungal genus Aspergillus.</title>
        <authorList>
            <person name="de Vries R.P."/>
            <person name="Riley R."/>
            <person name="Wiebenga A."/>
            <person name="Aguilar-Osorio G."/>
            <person name="Amillis S."/>
            <person name="Uchima C.A."/>
            <person name="Anderluh G."/>
            <person name="Asadollahi M."/>
            <person name="Askin M."/>
            <person name="Barry K."/>
            <person name="Battaglia E."/>
            <person name="Bayram O."/>
            <person name="Benocci T."/>
            <person name="Braus-Stromeyer S.A."/>
            <person name="Caldana C."/>
            <person name="Canovas D."/>
            <person name="Cerqueira G.C."/>
            <person name="Chen F."/>
            <person name="Chen W."/>
            <person name="Choi C."/>
            <person name="Clum A."/>
            <person name="Dos Santos R.A."/>
            <person name="Damasio A.R."/>
            <person name="Diallinas G."/>
            <person name="Emri T."/>
            <person name="Fekete E."/>
            <person name="Flipphi M."/>
            <person name="Freyberg S."/>
            <person name="Gallo A."/>
            <person name="Gournas C."/>
            <person name="Habgood R."/>
            <person name="Hainaut M."/>
            <person name="Harispe M.L."/>
            <person name="Henrissat B."/>
            <person name="Hilden K.S."/>
            <person name="Hope R."/>
            <person name="Hossain A."/>
            <person name="Karabika E."/>
            <person name="Karaffa L."/>
            <person name="Karanyi Z."/>
            <person name="Krasevec N."/>
            <person name="Kuo A."/>
            <person name="Kusch H."/>
            <person name="LaButti K."/>
            <person name="Lagendijk E.L."/>
            <person name="Lapidus A."/>
            <person name="Levasseur A."/>
            <person name="Lindquist E."/>
            <person name="Lipzen A."/>
            <person name="Logrieco A.F."/>
            <person name="MacCabe A."/>
            <person name="Maekelae M.R."/>
            <person name="Malavazi I."/>
            <person name="Melin P."/>
            <person name="Meyer V."/>
            <person name="Mielnichuk N."/>
            <person name="Miskei M."/>
            <person name="Molnar A.P."/>
            <person name="Mule G."/>
            <person name="Ngan C.Y."/>
            <person name="Orejas M."/>
            <person name="Orosz E."/>
            <person name="Ouedraogo J.P."/>
            <person name="Overkamp K.M."/>
            <person name="Park H.-S."/>
            <person name="Perrone G."/>
            <person name="Piumi F."/>
            <person name="Punt P.J."/>
            <person name="Ram A.F."/>
            <person name="Ramon A."/>
            <person name="Rauscher S."/>
            <person name="Record E."/>
            <person name="Riano-Pachon D.M."/>
            <person name="Robert V."/>
            <person name="Roehrig J."/>
            <person name="Ruller R."/>
            <person name="Salamov A."/>
            <person name="Salih N.S."/>
            <person name="Samson R.A."/>
            <person name="Sandor E."/>
            <person name="Sanguinetti M."/>
            <person name="Schuetze T."/>
            <person name="Sepcic K."/>
            <person name="Shelest E."/>
            <person name="Sherlock G."/>
            <person name="Sophianopoulou V."/>
            <person name="Squina F.M."/>
            <person name="Sun H."/>
            <person name="Susca A."/>
            <person name="Todd R.B."/>
            <person name="Tsang A."/>
            <person name="Unkles S.E."/>
            <person name="van de Wiele N."/>
            <person name="van Rossen-Uffink D."/>
            <person name="Oliveira J.V."/>
            <person name="Vesth T.C."/>
            <person name="Visser J."/>
            <person name="Yu J.-H."/>
            <person name="Zhou M."/>
            <person name="Andersen M.R."/>
            <person name="Archer D.B."/>
            <person name="Baker S.E."/>
            <person name="Benoit I."/>
            <person name="Brakhage A.A."/>
            <person name="Braus G.H."/>
            <person name="Fischer R."/>
            <person name="Frisvad J.C."/>
            <person name="Goldman G.H."/>
            <person name="Houbraken J."/>
            <person name="Oakley B."/>
            <person name="Pocsi I."/>
            <person name="Scazzocchio C."/>
            <person name="Seiboth B."/>
            <person name="vanKuyk P.A."/>
            <person name="Wortman J."/>
            <person name="Dyer P.S."/>
            <person name="Grigoriev I.V."/>
        </authorList>
    </citation>
    <scope>NUCLEOTIDE SEQUENCE [LARGE SCALE GENOMIC DNA]</scope>
    <source>
        <strain evidence="2">CBS 516.65</strain>
    </source>
</reference>
<accession>A0A1L9VZ99</accession>